<accession>A0A834HN89</accession>
<feature type="region of interest" description="Disordered" evidence="1">
    <location>
        <begin position="1"/>
        <end position="73"/>
    </location>
</feature>
<evidence type="ECO:0000313" key="3">
    <source>
        <dbReference type="Proteomes" id="UP000625711"/>
    </source>
</evidence>
<keyword evidence="3" id="KW-1185">Reference proteome</keyword>
<dbReference type="EMBL" id="JAACXV010019346">
    <property type="protein sequence ID" value="KAF7263797.1"/>
    <property type="molecule type" value="Genomic_DNA"/>
</dbReference>
<proteinExistence type="predicted"/>
<feature type="compositionally biased region" description="Basic residues" evidence="1">
    <location>
        <begin position="1"/>
        <end position="15"/>
    </location>
</feature>
<organism evidence="2 3">
    <name type="scientific">Rhynchophorus ferrugineus</name>
    <name type="common">Red palm weevil</name>
    <name type="synonym">Curculio ferrugineus</name>
    <dbReference type="NCBI Taxonomy" id="354439"/>
    <lineage>
        <taxon>Eukaryota</taxon>
        <taxon>Metazoa</taxon>
        <taxon>Ecdysozoa</taxon>
        <taxon>Arthropoda</taxon>
        <taxon>Hexapoda</taxon>
        <taxon>Insecta</taxon>
        <taxon>Pterygota</taxon>
        <taxon>Neoptera</taxon>
        <taxon>Endopterygota</taxon>
        <taxon>Coleoptera</taxon>
        <taxon>Polyphaga</taxon>
        <taxon>Cucujiformia</taxon>
        <taxon>Curculionidae</taxon>
        <taxon>Dryophthorinae</taxon>
        <taxon>Rhynchophorus</taxon>
    </lineage>
</organism>
<name>A0A834HN89_RHYFE</name>
<comment type="caution">
    <text evidence="2">The sequence shown here is derived from an EMBL/GenBank/DDBJ whole genome shotgun (WGS) entry which is preliminary data.</text>
</comment>
<gene>
    <name evidence="2" type="ORF">GWI33_001118</name>
</gene>
<protein>
    <submittedName>
        <fullName evidence="2">Uncharacterized protein</fullName>
    </submittedName>
</protein>
<reference evidence="2" key="1">
    <citation type="submission" date="2020-08" db="EMBL/GenBank/DDBJ databases">
        <title>Genome sequencing and assembly of the red palm weevil Rhynchophorus ferrugineus.</title>
        <authorList>
            <person name="Dias G.B."/>
            <person name="Bergman C.M."/>
            <person name="Manee M."/>
        </authorList>
    </citation>
    <scope>NUCLEOTIDE SEQUENCE</scope>
    <source>
        <strain evidence="2">AA-2017</strain>
        <tissue evidence="2">Whole larva</tissue>
    </source>
</reference>
<evidence type="ECO:0000313" key="2">
    <source>
        <dbReference type="EMBL" id="KAF7263797.1"/>
    </source>
</evidence>
<dbReference type="AlphaFoldDB" id="A0A834HN89"/>
<dbReference type="Proteomes" id="UP000625711">
    <property type="component" value="Unassembled WGS sequence"/>
</dbReference>
<sequence>MHRSVRGGARSRKKMCSNNGSSRSGEIVMNRSRSAHELDTTSVLRRLNGRENRRPGPNGGKRHCSRAGLRQPKVDYDNRVSIIVGEDKEHNSEVGRVNNKKTGR</sequence>
<evidence type="ECO:0000256" key="1">
    <source>
        <dbReference type="SAM" id="MobiDB-lite"/>
    </source>
</evidence>